<keyword evidence="7 8" id="KW-0456">Lyase</keyword>
<dbReference type="Gene3D" id="3.40.50.9100">
    <property type="entry name" value="Dehydroquinase, class II"/>
    <property type="match status" value="1"/>
</dbReference>
<feature type="binding site" evidence="8">
    <location>
        <position position="88"/>
    </location>
    <ligand>
        <name>substrate</name>
    </ligand>
</feature>
<sequence>MEKPIFVLNGPNLNLSGSREPEIYGTDTLTDIEAACAEKIAQLSRTFVFRQTNHEGVLIDWLQEGRVQASGILLNAGGLTHSSIALYDCLKSIIIPVVEIHLSNPLRRESFRHQSYVGMAATGTIAGFGLHSYLLGIEALHIKLTHKR</sequence>
<feature type="binding site" evidence="8">
    <location>
        <position position="112"/>
    </location>
    <ligand>
        <name>substrate</name>
    </ligand>
</feature>
<reference evidence="9" key="1">
    <citation type="submission" date="2021-05" db="EMBL/GenBank/DDBJ databases">
        <authorList>
            <person name="Tanabe Y."/>
        </authorList>
    </citation>
    <scope>NUCLEOTIDE SEQUENCE</scope>
    <source>
        <strain evidence="9">BOTRYCO-1</strain>
    </source>
</reference>
<comment type="function">
    <text evidence="8">Catalyzes a trans-dehydration via an enolate intermediate.</text>
</comment>
<feature type="binding site" evidence="8">
    <location>
        <begin position="102"/>
        <end position="103"/>
    </location>
    <ligand>
        <name>substrate</name>
    </ligand>
</feature>
<comment type="pathway">
    <text evidence="2 8">Metabolic intermediate biosynthesis; chorismate biosynthesis; chorismate from D-erythrose 4-phosphate and phosphoenolpyruvate: step 3/7.</text>
</comment>
<keyword evidence="10" id="KW-1185">Reference proteome</keyword>
<comment type="catalytic activity">
    <reaction evidence="1 8">
        <text>3-dehydroquinate = 3-dehydroshikimate + H2O</text>
        <dbReference type="Rhea" id="RHEA:21096"/>
        <dbReference type="ChEBI" id="CHEBI:15377"/>
        <dbReference type="ChEBI" id="CHEBI:16630"/>
        <dbReference type="ChEBI" id="CHEBI:32364"/>
        <dbReference type="EC" id="4.2.1.10"/>
    </reaction>
</comment>
<dbReference type="EC" id="4.2.1.10" evidence="5 8"/>
<evidence type="ECO:0000313" key="10">
    <source>
        <dbReference type="Proteomes" id="UP001161064"/>
    </source>
</evidence>
<reference evidence="9" key="2">
    <citation type="journal article" date="2023" name="ISME Commun">
        <title>Characterization of a bloom-associated alphaproteobacterial lineage, 'Candidatus Phycosocius': insights into freshwater algal-bacterial interactions.</title>
        <authorList>
            <person name="Tanabe Y."/>
            <person name="Yamaguchi H."/>
            <person name="Yoshida M."/>
            <person name="Kai A."/>
            <person name="Okazaki Y."/>
        </authorList>
    </citation>
    <scope>NUCLEOTIDE SEQUENCE</scope>
    <source>
        <strain evidence="9">BOTRYCO-1</strain>
    </source>
</reference>
<dbReference type="HAMAP" id="MF_00169">
    <property type="entry name" value="AroQ"/>
    <property type="match status" value="1"/>
</dbReference>
<evidence type="ECO:0000256" key="1">
    <source>
        <dbReference type="ARBA" id="ARBA00001864"/>
    </source>
</evidence>
<evidence type="ECO:0000256" key="4">
    <source>
        <dbReference type="ARBA" id="ARBA00011193"/>
    </source>
</evidence>
<comment type="similarity">
    <text evidence="3 8">Belongs to the type-II 3-dehydroquinase family.</text>
</comment>
<evidence type="ECO:0000256" key="2">
    <source>
        <dbReference type="ARBA" id="ARBA00004902"/>
    </source>
</evidence>
<dbReference type="RefSeq" id="WP_284360087.1">
    <property type="nucleotide sequence ID" value="NZ_BPFZ01000008.1"/>
</dbReference>
<feature type="active site" description="Proton donor" evidence="8">
    <location>
        <position position="101"/>
    </location>
</feature>
<dbReference type="SUPFAM" id="SSF52304">
    <property type="entry name" value="Type II 3-dehydroquinate dehydratase"/>
    <property type="match status" value="1"/>
</dbReference>
<feature type="binding site" evidence="8">
    <location>
        <position position="75"/>
    </location>
    <ligand>
        <name>substrate</name>
    </ligand>
</feature>
<dbReference type="InterPro" id="IPR036441">
    <property type="entry name" value="DHquinase_II_sf"/>
</dbReference>
<feature type="site" description="Transition state stabilizer" evidence="8">
    <location>
        <position position="19"/>
    </location>
</feature>
<comment type="subunit">
    <text evidence="4 8">Homododecamer.</text>
</comment>
<proteinExistence type="inferred from homology"/>
<protein>
    <recommendedName>
        <fullName evidence="5 8">3-dehydroquinate dehydratase</fullName>
        <shortName evidence="8">3-dehydroquinase</shortName>
        <ecNumber evidence="5 8">4.2.1.10</ecNumber>
    </recommendedName>
    <alternativeName>
        <fullName evidence="8">Type II DHQase</fullName>
    </alternativeName>
</protein>
<dbReference type="PANTHER" id="PTHR21272:SF3">
    <property type="entry name" value="CATABOLIC 3-DEHYDROQUINASE"/>
    <property type="match status" value="1"/>
</dbReference>
<comment type="caution">
    <text evidence="9">The sequence shown here is derived from an EMBL/GenBank/DDBJ whole genome shotgun (WGS) entry which is preliminary data.</text>
</comment>
<dbReference type="Proteomes" id="UP001161064">
    <property type="component" value="Unassembled WGS sequence"/>
</dbReference>
<dbReference type="CDD" id="cd00466">
    <property type="entry name" value="DHQase_II"/>
    <property type="match status" value="1"/>
</dbReference>
<evidence type="ECO:0000256" key="6">
    <source>
        <dbReference type="ARBA" id="ARBA00023141"/>
    </source>
</evidence>
<keyword evidence="8" id="KW-0028">Amino-acid biosynthesis</keyword>
<dbReference type="NCBIfam" id="NF003807">
    <property type="entry name" value="PRK05395.1-4"/>
    <property type="match status" value="1"/>
</dbReference>
<name>A0ABQ4PX69_9PROT</name>
<dbReference type="NCBIfam" id="NF003806">
    <property type="entry name" value="PRK05395.1-3"/>
    <property type="match status" value="1"/>
</dbReference>
<feature type="active site" description="Proton acceptor" evidence="8">
    <location>
        <position position="24"/>
    </location>
</feature>
<dbReference type="EMBL" id="BPFZ01000008">
    <property type="protein sequence ID" value="GIU67269.1"/>
    <property type="molecule type" value="Genomic_DNA"/>
</dbReference>
<evidence type="ECO:0000313" key="9">
    <source>
        <dbReference type="EMBL" id="GIU67269.1"/>
    </source>
</evidence>
<dbReference type="NCBIfam" id="NF003805">
    <property type="entry name" value="PRK05395.1-2"/>
    <property type="match status" value="1"/>
</dbReference>
<evidence type="ECO:0000256" key="8">
    <source>
        <dbReference type="HAMAP-Rule" id="MF_00169"/>
    </source>
</evidence>
<keyword evidence="6 8" id="KW-0057">Aromatic amino acid biosynthesis</keyword>
<dbReference type="Pfam" id="PF01220">
    <property type="entry name" value="DHquinase_II"/>
    <property type="match status" value="1"/>
</dbReference>
<dbReference type="InterPro" id="IPR001874">
    <property type="entry name" value="DHquinase_II"/>
</dbReference>
<organism evidence="9 10">
    <name type="scientific">Candidatus Phycosocius spiralis</name>
    <dbReference type="NCBI Taxonomy" id="2815099"/>
    <lineage>
        <taxon>Bacteria</taxon>
        <taxon>Pseudomonadati</taxon>
        <taxon>Pseudomonadota</taxon>
        <taxon>Alphaproteobacteria</taxon>
        <taxon>Caulobacterales</taxon>
        <taxon>Caulobacterales incertae sedis</taxon>
        <taxon>Candidatus Phycosocius</taxon>
    </lineage>
</organism>
<feature type="binding site" evidence="8">
    <location>
        <position position="81"/>
    </location>
    <ligand>
        <name>substrate</name>
    </ligand>
</feature>
<accession>A0ABQ4PX69</accession>
<evidence type="ECO:0000256" key="5">
    <source>
        <dbReference type="ARBA" id="ARBA00012060"/>
    </source>
</evidence>
<evidence type="ECO:0000256" key="3">
    <source>
        <dbReference type="ARBA" id="ARBA00011037"/>
    </source>
</evidence>
<gene>
    <name evidence="8 9" type="primary">aroQ</name>
    <name evidence="9" type="ORF">PsB1_1423</name>
</gene>
<evidence type="ECO:0000256" key="7">
    <source>
        <dbReference type="ARBA" id="ARBA00023239"/>
    </source>
</evidence>
<dbReference type="PIRSF" id="PIRSF001399">
    <property type="entry name" value="DHquinase_II"/>
    <property type="match status" value="1"/>
</dbReference>
<dbReference type="PANTHER" id="PTHR21272">
    <property type="entry name" value="CATABOLIC 3-DEHYDROQUINASE"/>
    <property type="match status" value="1"/>
</dbReference>